<keyword evidence="2" id="KW-1185">Reference proteome</keyword>
<organism evidence="1 2">
    <name type="scientific">Ranatra chinensis</name>
    <dbReference type="NCBI Taxonomy" id="642074"/>
    <lineage>
        <taxon>Eukaryota</taxon>
        <taxon>Metazoa</taxon>
        <taxon>Ecdysozoa</taxon>
        <taxon>Arthropoda</taxon>
        <taxon>Hexapoda</taxon>
        <taxon>Insecta</taxon>
        <taxon>Pterygota</taxon>
        <taxon>Neoptera</taxon>
        <taxon>Paraneoptera</taxon>
        <taxon>Hemiptera</taxon>
        <taxon>Heteroptera</taxon>
        <taxon>Panheteroptera</taxon>
        <taxon>Nepomorpha</taxon>
        <taxon>Nepidae</taxon>
        <taxon>Ranatrinae</taxon>
        <taxon>Ranatra</taxon>
    </lineage>
</organism>
<dbReference type="PANTHER" id="PTHR44163:SF1">
    <property type="entry name" value="U3 SMALL NUCLEOLAR RNA-ASSOCIATED PROTEIN 4 HOMOLOG"/>
    <property type="match status" value="1"/>
</dbReference>
<dbReference type="PANTHER" id="PTHR44163">
    <property type="entry name" value="U3 SMALL NUCLEOLAR RNA-ASSOCIATED PROTEIN 4 HOMOLOG"/>
    <property type="match status" value="1"/>
</dbReference>
<dbReference type="InterPro" id="IPR036322">
    <property type="entry name" value="WD40_repeat_dom_sf"/>
</dbReference>
<comment type="caution">
    <text evidence="1">The sequence shown here is derived from an EMBL/GenBank/DDBJ whole genome shotgun (WGS) entry which is preliminary data.</text>
</comment>
<accession>A0ABD0Z0B6</accession>
<dbReference type="EMBL" id="JBFDAA010000009">
    <property type="protein sequence ID" value="KAL1128879.1"/>
    <property type="molecule type" value="Genomic_DNA"/>
</dbReference>
<dbReference type="AlphaFoldDB" id="A0ABD0Z0B6"/>
<proteinExistence type="predicted"/>
<evidence type="ECO:0000313" key="2">
    <source>
        <dbReference type="Proteomes" id="UP001558652"/>
    </source>
</evidence>
<gene>
    <name evidence="1" type="ORF">AAG570_013413</name>
</gene>
<protein>
    <recommendedName>
        <fullName evidence="3">Cirhin</fullName>
    </recommendedName>
</protein>
<dbReference type="InterPro" id="IPR015943">
    <property type="entry name" value="WD40/YVTN_repeat-like_dom_sf"/>
</dbReference>
<evidence type="ECO:0008006" key="3">
    <source>
        <dbReference type="Google" id="ProtNLM"/>
    </source>
</evidence>
<evidence type="ECO:0000313" key="1">
    <source>
        <dbReference type="EMBL" id="KAL1128879.1"/>
    </source>
</evidence>
<dbReference type="Proteomes" id="UP001558652">
    <property type="component" value="Unassembled WGS sequence"/>
</dbReference>
<reference evidence="1 2" key="1">
    <citation type="submission" date="2024-07" db="EMBL/GenBank/DDBJ databases">
        <title>Chromosome-level genome assembly of the water stick insect Ranatra chinensis (Heteroptera: Nepidae).</title>
        <authorList>
            <person name="Liu X."/>
        </authorList>
    </citation>
    <scope>NUCLEOTIDE SEQUENCE [LARGE SCALE GENOMIC DNA]</scope>
    <source>
        <strain evidence="1">Cailab_2021Rc</strain>
        <tissue evidence="1">Muscle</tissue>
    </source>
</reference>
<dbReference type="Gene3D" id="2.130.10.10">
    <property type="entry name" value="YVTN repeat-like/Quinoprotein amine dehydrogenase"/>
    <property type="match status" value="1"/>
</dbReference>
<dbReference type="InterPro" id="IPR046351">
    <property type="entry name" value="UTP4"/>
</dbReference>
<sequence>MASKRRNMFYQNKKRETTEIDMTDSILHLTVSKDGTYTAAADTDSNIVVWSQGEVYAKLPTYKCAPTAMLIQPVTNCLIIVYADHRITEYSLESGCLSDLTESFRKGKLAKTWMSRNFSINGISFDPSRKTAIILHDDSTLYVLTKGKSHRSVDYSTKRAKWEEDYWSSDDSEVQVRDPQPKKIMVNIKIVKKNKHLVHFGSLCKGEMVAVEVGPLSLSEKLPLPSLHQKRFGKM</sequence>
<dbReference type="SUPFAM" id="SSF50978">
    <property type="entry name" value="WD40 repeat-like"/>
    <property type="match status" value="1"/>
</dbReference>
<name>A0ABD0Z0B6_9HEMI</name>